<keyword evidence="2 7" id="KW-0813">Transport</keyword>
<feature type="transmembrane region" description="Helical" evidence="7">
    <location>
        <begin position="126"/>
        <end position="147"/>
    </location>
</feature>
<protein>
    <submittedName>
        <fullName evidence="9">ABC transporter permease</fullName>
    </submittedName>
</protein>
<name>A0A0F7FD03_PAEDU</name>
<evidence type="ECO:0000256" key="3">
    <source>
        <dbReference type="ARBA" id="ARBA00022475"/>
    </source>
</evidence>
<evidence type="ECO:0000256" key="4">
    <source>
        <dbReference type="ARBA" id="ARBA00022692"/>
    </source>
</evidence>
<evidence type="ECO:0000256" key="7">
    <source>
        <dbReference type="RuleBase" id="RU363032"/>
    </source>
</evidence>
<dbReference type="PANTHER" id="PTHR43744:SF8">
    <property type="entry name" value="SN-GLYCEROL-3-PHOSPHATE TRANSPORT SYSTEM PERMEASE PROTEIN UGPE"/>
    <property type="match status" value="1"/>
</dbReference>
<evidence type="ECO:0000313" key="9">
    <source>
        <dbReference type="EMBL" id="AKG36288.1"/>
    </source>
</evidence>
<comment type="subcellular location">
    <subcellularLocation>
        <location evidence="1 7">Cell membrane</location>
        <topology evidence="1 7">Multi-pass membrane protein</topology>
    </subcellularLocation>
</comment>
<dbReference type="GO" id="GO:0005886">
    <property type="term" value="C:plasma membrane"/>
    <property type="evidence" value="ECO:0007669"/>
    <property type="project" value="UniProtKB-SubCell"/>
</dbReference>
<dbReference type="PROSITE" id="PS50928">
    <property type="entry name" value="ABC_TM1"/>
    <property type="match status" value="1"/>
</dbReference>
<dbReference type="Pfam" id="PF00528">
    <property type="entry name" value="BPD_transp_1"/>
    <property type="match status" value="1"/>
</dbReference>
<feature type="transmembrane region" description="Helical" evidence="7">
    <location>
        <begin position="28"/>
        <end position="50"/>
    </location>
</feature>
<dbReference type="InterPro" id="IPR000515">
    <property type="entry name" value="MetI-like"/>
</dbReference>
<evidence type="ECO:0000256" key="5">
    <source>
        <dbReference type="ARBA" id="ARBA00022989"/>
    </source>
</evidence>
<reference evidence="9 10" key="2">
    <citation type="journal article" date="2016" name="Genome Announc.">
        <title>Genome Sequence of a Gram-Positive Diazotroph, Paenibacillus durus Type Strain ATCC 35681.</title>
        <authorList>
            <person name="Halim M.A."/>
            <person name="Rahman A.Y."/>
            <person name="Sim K.S."/>
            <person name="Yam H.C."/>
            <person name="Rahim A.A."/>
            <person name="Ghazali A.H."/>
            <person name="Najimudin N."/>
        </authorList>
    </citation>
    <scope>NUCLEOTIDE SEQUENCE [LARGE SCALE GENOMIC DNA]</scope>
    <source>
        <strain evidence="9 10">ATCC 35681</strain>
    </source>
</reference>
<dbReference type="Proteomes" id="UP000034189">
    <property type="component" value="Chromosome"/>
</dbReference>
<dbReference type="HOGENOM" id="CLU_016047_1_2_9"/>
<evidence type="ECO:0000313" key="10">
    <source>
        <dbReference type="Proteomes" id="UP000034189"/>
    </source>
</evidence>
<keyword evidence="3" id="KW-1003">Cell membrane</keyword>
<feature type="transmembrane region" description="Helical" evidence="7">
    <location>
        <begin position="159"/>
        <end position="182"/>
    </location>
</feature>
<evidence type="ECO:0000256" key="2">
    <source>
        <dbReference type="ARBA" id="ARBA00022448"/>
    </source>
</evidence>
<dbReference type="Gene3D" id="1.10.3720.10">
    <property type="entry name" value="MetI-like"/>
    <property type="match status" value="1"/>
</dbReference>
<feature type="transmembrane region" description="Helical" evidence="7">
    <location>
        <begin position="261"/>
        <end position="282"/>
    </location>
</feature>
<dbReference type="GO" id="GO:0055085">
    <property type="term" value="P:transmembrane transport"/>
    <property type="evidence" value="ECO:0007669"/>
    <property type="project" value="InterPro"/>
</dbReference>
<reference evidence="9 10" key="1">
    <citation type="submission" date="2015-03" db="EMBL/GenBank/DDBJ databases">
        <authorList>
            <person name="Abdul Halim M."/>
        </authorList>
    </citation>
    <scope>NUCLEOTIDE SEQUENCE [LARGE SCALE GENOMIC DNA]</scope>
    <source>
        <strain evidence="9 10">ATCC 35681</strain>
    </source>
</reference>
<keyword evidence="5 7" id="KW-1133">Transmembrane helix</keyword>
<comment type="similarity">
    <text evidence="7">Belongs to the binding-protein-dependent transport system permease family.</text>
</comment>
<dbReference type="InterPro" id="IPR035906">
    <property type="entry name" value="MetI-like_sf"/>
</dbReference>
<accession>A0A0F7FD03</accession>
<dbReference type="CDD" id="cd06261">
    <property type="entry name" value="TM_PBP2"/>
    <property type="match status" value="1"/>
</dbReference>
<dbReference type="RefSeq" id="WP_025696559.1">
    <property type="nucleotide sequence ID" value="NZ_ASQQ01000458.1"/>
</dbReference>
<dbReference type="EMBL" id="CP011114">
    <property type="protein sequence ID" value="AKG36288.1"/>
    <property type="molecule type" value="Genomic_DNA"/>
</dbReference>
<dbReference type="PANTHER" id="PTHR43744">
    <property type="entry name" value="ABC TRANSPORTER PERMEASE PROTEIN MG189-RELATED-RELATED"/>
    <property type="match status" value="1"/>
</dbReference>
<gene>
    <name evidence="9" type="ORF">VK70_18415</name>
</gene>
<keyword evidence="6 7" id="KW-0472">Membrane</keyword>
<evidence type="ECO:0000256" key="1">
    <source>
        <dbReference type="ARBA" id="ARBA00004651"/>
    </source>
</evidence>
<feature type="domain" description="ABC transmembrane type-1" evidence="8">
    <location>
        <begin position="88"/>
        <end position="282"/>
    </location>
</feature>
<feature type="transmembrane region" description="Helical" evidence="7">
    <location>
        <begin position="92"/>
        <end position="114"/>
    </location>
</feature>
<dbReference type="SUPFAM" id="SSF161098">
    <property type="entry name" value="MetI-like"/>
    <property type="match status" value="1"/>
</dbReference>
<dbReference type="PATRIC" id="fig|1333534.5.peg.4066"/>
<evidence type="ECO:0000259" key="8">
    <source>
        <dbReference type="PROSITE" id="PS50928"/>
    </source>
</evidence>
<feature type="transmembrane region" description="Helical" evidence="7">
    <location>
        <begin position="203"/>
        <end position="228"/>
    </location>
</feature>
<evidence type="ECO:0000256" key="6">
    <source>
        <dbReference type="ARBA" id="ARBA00023136"/>
    </source>
</evidence>
<dbReference type="AlphaFoldDB" id="A0A0F7FD03"/>
<sequence>MNSISGATASSVVKEAKRMKKGRLSGNAGITILAYIITLLVLFPFLWMILLSFKTNSDILNNPFSLPETLSFDNYERALTTLNMGLLYKNTFIIAVITIVIEVLITFMSSYALTRMVFRSERLRRSLTALLLAGLAIPAFILLFPVYRLTLSFGLLNTYASLIIPYIATSISFNTLLFTGFLRGFPREVEEAAIIDGCGLFTLGRSVVFPIIMPVVATVFIFNMLYIWNEFPFAVTLISDETMTTISLGISQFKGRFNIDYGGIIAASTLLIIPQLVFFAVFQRFIIEGMTAGAVKG</sequence>
<keyword evidence="4 7" id="KW-0812">Transmembrane</keyword>
<organism evidence="9 10">
    <name type="scientific">Paenibacillus durus ATCC 35681</name>
    <dbReference type="NCBI Taxonomy" id="1333534"/>
    <lineage>
        <taxon>Bacteria</taxon>
        <taxon>Bacillati</taxon>
        <taxon>Bacillota</taxon>
        <taxon>Bacilli</taxon>
        <taxon>Bacillales</taxon>
        <taxon>Paenibacillaceae</taxon>
        <taxon>Paenibacillus</taxon>
    </lineage>
</organism>
<proteinExistence type="inferred from homology"/>